<evidence type="ECO:0000256" key="5">
    <source>
        <dbReference type="ARBA" id="ARBA00022705"/>
    </source>
</evidence>
<comment type="subcellular location">
    <subcellularLocation>
        <location evidence="1">Nucleus</location>
    </subcellularLocation>
</comment>
<evidence type="ECO:0000313" key="10">
    <source>
        <dbReference type="EMBL" id="KAJ2867248.1"/>
    </source>
</evidence>
<dbReference type="CDD" id="cd21694">
    <property type="entry name" value="GINS_B_Psf2"/>
    <property type="match status" value="1"/>
</dbReference>
<protein>
    <recommendedName>
        <fullName evidence="4">DNA replication complex GINS protein PSF2</fullName>
    </recommendedName>
    <alternativeName>
        <fullName evidence="3">DNA replication complex GINS protein psf2</fullName>
    </alternativeName>
</protein>
<dbReference type="PANTHER" id="PTHR12772:SF0">
    <property type="entry name" value="DNA REPLICATION COMPLEX GINS PROTEIN PSF2"/>
    <property type="match status" value="1"/>
</dbReference>
<dbReference type="EMBL" id="JANBUY010000022">
    <property type="protein sequence ID" value="KAJ2867248.1"/>
    <property type="molecule type" value="Genomic_DNA"/>
</dbReference>
<sequence>MAITTRQTEGFTMPELEYLAQNESIAIVPLHRMDRIELVRGAIGPFRPPQKTVVPLWVAIMLKRTNRCRIVAPKWMQYEHLRDLYKREEQPDAMFTRLPIYYLEIAHMLLTFAEDDLVESQGIRRLLQDLREVRQSKTMEGLRMLNSLQLQMDNLSMAEINEIRPLFGHSFDMLRQLDGLAQATETEQQQSQFADQSYAEMDDAFGSRYISLLTYSDLLDDMQRMLFSVGPAMRQRAFTTCSLHLQRPYPYGLVRVHSDPKIANKLFGLKFENTASDPSTVIGWLKGSADNSATVAAADGAEIRPAQFVENRRFWPHVEYVFREYAHEDPELQAQAAYQKSGWMNITDGRNPPPLGRTGEPEDIVGCVLVEDKSIKRGSFQPNPTHRPASIHGLFQLPKYLQAKLLDHLATIGQH</sequence>
<evidence type="ECO:0000313" key="11">
    <source>
        <dbReference type="Proteomes" id="UP001140074"/>
    </source>
</evidence>
<dbReference type="GO" id="GO:0006260">
    <property type="term" value="P:DNA replication"/>
    <property type="evidence" value="ECO:0007669"/>
    <property type="project" value="UniProtKB-KW"/>
</dbReference>
<evidence type="ECO:0000256" key="3">
    <source>
        <dbReference type="ARBA" id="ARBA00013969"/>
    </source>
</evidence>
<dbReference type="InterPro" id="IPR056784">
    <property type="entry name" value="PSF2_N"/>
</dbReference>
<evidence type="ECO:0000256" key="6">
    <source>
        <dbReference type="ARBA" id="ARBA00022829"/>
    </source>
</evidence>
<keyword evidence="5" id="KW-0235">DNA replication</keyword>
<dbReference type="InterPro" id="IPR007257">
    <property type="entry name" value="GINS_Psf2"/>
</dbReference>
<evidence type="ECO:0000259" key="9">
    <source>
        <dbReference type="Pfam" id="PF25005"/>
    </source>
</evidence>
<comment type="similarity">
    <text evidence="2">Belongs to the GINS2/PSF2 family.</text>
</comment>
<dbReference type="Gene3D" id="3.40.5.50">
    <property type="match status" value="1"/>
</dbReference>
<dbReference type="FunFam" id="1.20.58.1020:FF:000001">
    <property type="entry name" value="DNA replication complex GINS protein PSF2"/>
    <property type="match status" value="1"/>
</dbReference>
<dbReference type="FunFam" id="3.40.5.50:FF:000001">
    <property type="entry name" value="DNA replication complex GINS protein PSF2"/>
    <property type="match status" value="1"/>
</dbReference>
<organism evidence="10 11">
    <name type="scientific">Coemansia aciculifera</name>
    <dbReference type="NCBI Taxonomy" id="417176"/>
    <lineage>
        <taxon>Eukaryota</taxon>
        <taxon>Fungi</taxon>
        <taxon>Fungi incertae sedis</taxon>
        <taxon>Zoopagomycota</taxon>
        <taxon>Kickxellomycotina</taxon>
        <taxon>Kickxellomycetes</taxon>
        <taxon>Kickxellales</taxon>
        <taxon>Kickxellaceae</taxon>
        <taxon>Coemansia</taxon>
    </lineage>
</organism>
<feature type="domain" description="DNA replication complex GINS protein PSF2 N-terminal" evidence="9">
    <location>
        <begin position="12"/>
        <end position="71"/>
    </location>
</feature>
<dbReference type="InterPro" id="IPR021151">
    <property type="entry name" value="GINS_A"/>
</dbReference>
<dbReference type="GO" id="GO:0007059">
    <property type="term" value="P:chromosome segregation"/>
    <property type="evidence" value="ECO:0007669"/>
    <property type="project" value="UniProtKB-KW"/>
</dbReference>
<comment type="caution">
    <text evidence="10">The sequence shown here is derived from an EMBL/GenBank/DDBJ whole genome shotgun (WGS) entry which is preliminary data.</text>
</comment>
<proteinExistence type="inferred from homology"/>
<feature type="domain" description="GINS subunit" evidence="8">
    <location>
        <begin position="75"/>
        <end position="177"/>
    </location>
</feature>
<dbReference type="AlphaFoldDB" id="A0A9W8M7D6"/>
<dbReference type="GO" id="GO:0000727">
    <property type="term" value="P:double-strand break repair via break-induced replication"/>
    <property type="evidence" value="ECO:0007669"/>
    <property type="project" value="TreeGrafter"/>
</dbReference>
<keyword evidence="6" id="KW-0159">Chromosome partition</keyword>
<evidence type="ECO:0000256" key="1">
    <source>
        <dbReference type="ARBA" id="ARBA00004123"/>
    </source>
</evidence>
<dbReference type="GO" id="GO:0000811">
    <property type="term" value="C:GINS complex"/>
    <property type="evidence" value="ECO:0007669"/>
    <property type="project" value="TreeGrafter"/>
</dbReference>
<dbReference type="CDD" id="cd11712">
    <property type="entry name" value="GINS_A_psf2"/>
    <property type="match status" value="1"/>
</dbReference>
<keyword evidence="11" id="KW-1185">Reference proteome</keyword>
<dbReference type="Pfam" id="PF05916">
    <property type="entry name" value="Sld5"/>
    <property type="match status" value="1"/>
</dbReference>
<gene>
    <name evidence="10" type="primary">PSF2</name>
    <name evidence="10" type="ORF">GGH94_000974</name>
</gene>
<evidence type="ECO:0000259" key="8">
    <source>
        <dbReference type="Pfam" id="PF05916"/>
    </source>
</evidence>
<dbReference type="PANTHER" id="PTHR12772">
    <property type="entry name" value="DNA REPLICATION COMPLEX GINS PROTEIN PSF2"/>
    <property type="match status" value="1"/>
</dbReference>
<evidence type="ECO:0000256" key="2">
    <source>
        <dbReference type="ARBA" id="ARBA00010565"/>
    </source>
</evidence>
<dbReference type="Proteomes" id="UP001140074">
    <property type="component" value="Unassembled WGS sequence"/>
</dbReference>
<accession>A0A9W8M7D6</accession>
<evidence type="ECO:0000256" key="4">
    <source>
        <dbReference type="ARBA" id="ARBA00015139"/>
    </source>
</evidence>
<evidence type="ECO:0000256" key="7">
    <source>
        <dbReference type="ARBA" id="ARBA00023242"/>
    </source>
</evidence>
<dbReference type="SUPFAM" id="SSF160059">
    <property type="entry name" value="PriA/YqbF domain"/>
    <property type="match status" value="1"/>
</dbReference>
<dbReference type="SUPFAM" id="SSF158573">
    <property type="entry name" value="GINS helical bundle-like"/>
    <property type="match status" value="1"/>
</dbReference>
<dbReference type="Gene3D" id="1.20.58.1020">
    <property type="match status" value="1"/>
</dbReference>
<reference evidence="10" key="1">
    <citation type="submission" date="2022-07" db="EMBL/GenBank/DDBJ databases">
        <title>Phylogenomic reconstructions and comparative analyses of Kickxellomycotina fungi.</title>
        <authorList>
            <person name="Reynolds N.K."/>
            <person name="Stajich J.E."/>
            <person name="Barry K."/>
            <person name="Grigoriev I.V."/>
            <person name="Crous P."/>
            <person name="Smith M.E."/>
        </authorList>
    </citation>
    <scope>NUCLEOTIDE SEQUENCE</scope>
    <source>
        <strain evidence="10">RSA 476</strain>
    </source>
</reference>
<keyword evidence="7" id="KW-0539">Nucleus</keyword>
<dbReference type="Pfam" id="PF25005">
    <property type="entry name" value="PSF2_N"/>
    <property type="match status" value="1"/>
</dbReference>
<dbReference type="InterPro" id="IPR036224">
    <property type="entry name" value="GINS_bundle-like_dom_sf"/>
</dbReference>
<name>A0A9W8M7D6_9FUNG</name>